<dbReference type="AlphaFoldDB" id="A0AAJ0B761"/>
<feature type="repeat" description="ANK" evidence="3">
    <location>
        <begin position="120"/>
        <end position="146"/>
    </location>
</feature>
<gene>
    <name evidence="5" type="ORF">QBC47DRAFT_282051</name>
</gene>
<dbReference type="Proteomes" id="UP001239445">
    <property type="component" value="Unassembled WGS sequence"/>
</dbReference>
<keyword evidence="1" id="KW-0677">Repeat</keyword>
<dbReference type="InterPro" id="IPR050745">
    <property type="entry name" value="Multifunctional_regulatory"/>
</dbReference>
<dbReference type="PROSITE" id="PS50297">
    <property type="entry name" value="ANK_REP_REGION"/>
    <property type="match status" value="2"/>
</dbReference>
<dbReference type="PANTHER" id="PTHR24189">
    <property type="entry name" value="MYOTROPHIN"/>
    <property type="match status" value="1"/>
</dbReference>
<keyword evidence="6" id="KW-1185">Reference proteome</keyword>
<dbReference type="InterPro" id="IPR002110">
    <property type="entry name" value="Ankyrin_rpt"/>
</dbReference>
<dbReference type="PROSITE" id="PS50088">
    <property type="entry name" value="ANK_REPEAT"/>
    <property type="match status" value="3"/>
</dbReference>
<dbReference type="GO" id="GO:0005634">
    <property type="term" value="C:nucleus"/>
    <property type="evidence" value="ECO:0007669"/>
    <property type="project" value="TreeGrafter"/>
</dbReference>
<accession>A0AAJ0B761</accession>
<name>A0AAJ0B761_9PEZI</name>
<dbReference type="PANTHER" id="PTHR24189:SF71">
    <property type="entry name" value="ANKYRIN REPEAT DOMAIN 39"/>
    <property type="match status" value="1"/>
</dbReference>
<dbReference type="Pfam" id="PF00023">
    <property type="entry name" value="Ank"/>
    <property type="match status" value="1"/>
</dbReference>
<proteinExistence type="predicted"/>
<keyword evidence="2 3" id="KW-0040">ANK repeat</keyword>
<evidence type="ECO:0000256" key="1">
    <source>
        <dbReference type="ARBA" id="ARBA00022737"/>
    </source>
</evidence>
<dbReference type="Pfam" id="PF12796">
    <property type="entry name" value="Ank_2"/>
    <property type="match status" value="1"/>
</dbReference>
<dbReference type="InterPro" id="IPR036770">
    <property type="entry name" value="Ankyrin_rpt-contain_sf"/>
</dbReference>
<feature type="repeat" description="ANK" evidence="3">
    <location>
        <begin position="923"/>
        <end position="955"/>
    </location>
</feature>
<dbReference type="GO" id="GO:0005737">
    <property type="term" value="C:cytoplasm"/>
    <property type="evidence" value="ECO:0007669"/>
    <property type="project" value="TreeGrafter"/>
</dbReference>
<reference evidence="5" key="1">
    <citation type="submission" date="2023-06" db="EMBL/GenBank/DDBJ databases">
        <title>Genome-scale phylogeny and comparative genomics of the fungal order Sordariales.</title>
        <authorList>
            <consortium name="Lawrence Berkeley National Laboratory"/>
            <person name="Hensen N."/>
            <person name="Bonometti L."/>
            <person name="Westerberg I."/>
            <person name="Brannstrom I.O."/>
            <person name="Guillou S."/>
            <person name="Cros-Aarteil S."/>
            <person name="Calhoun S."/>
            <person name="Haridas S."/>
            <person name="Kuo A."/>
            <person name="Mondo S."/>
            <person name="Pangilinan J."/>
            <person name="Riley R."/>
            <person name="Labutti K."/>
            <person name="Andreopoulos B."/>
            <person name="Lipzen A."/>
            <person name="Chen C."/>
            <person name="Yanf M."/>
            <person name="Daum C."/>
            <person name="Ng V."/>
            <person name="Clum A."/>
            <person name="Steindorff A."/>
            <person name="Ohm R."/>
            <person name="Martin F."/>
            <person name="Silar P."/>
            <person name="Natvig D."/>
            <person name="Lalanne C."/>
            <person name="Gautier V."/>
            <person name="Ament-Velasquez S.L."/>
            <person name="Kruys A."/>
            <person name="Hutchinson M.I."/>
            <person name="Powell A.J."/>
            <person name="Barry K."/>
            <person name="Miller A.N."/>
            <person name="Grigoriev I.V."/>
            <person name="Debuchy R."/>
            <person name="Gladieux P."/>
            <person name="Thoren M.H."/>
            <person name="Johannesson H."/>
        </authorList>
    </citation>
    <scope>NUCLEOTIDE SEQUENCE</scope>
    <source>
        <strain evidence="5">PSN4</strain>
    </source>
</reference>
<dbReference type="SUPFAM" id="SSF48403">
    <property type="entry name" value="Ankyrin repeat"/>
    <property type="match status" value="3"/>
</dbReference>
<dbReference type="SMART" id="SM00248">
    <property type="entry name" value="ANK"/>
    <property type="match status" value="15"/>
</dbReference>
<protein>
    <submittedName>
        <fullName evidence="5">Inversin</fullName>
    </submittedName>
</protein>
<evidence type="ECO:0000256" key="4">
    <source>
        <dbReference type="SAM" id="MobiDB-lite"/>
    </source>
</evidence>
<feature type="region of interest" description="Disordered" evidence="4">
    <location>
        <begin position="1075"/>
        <end position="1095"/>
    </location>
</feature>
<evidence type="ECO:0000313" key="6">
    <source>
        <dbReference type="Proteomes" id="UP001239445"/>
    </source>
</evidence>
<evidence type="ECO:0000313" key="5">
    <source>
        <dbReference type="EMBL" id="KAK1752926.1"/>
    </source>
</evidence>
<dbReference type="EMBL" id="MU839838">
    <property type="protein sequence ID" value="KAK1752926.1"/>
    <property type="molecule type" value="Genomic_DNA"/>
</dbReference>
<organism evidence="5 6">
    <name type="scientific">Echria macrotheca</name>
    <dbReference type="NCBI Taxonomy" id="438768"/>
    <lineage>
        <taxon>Eukaryota</taxon>
        <taxon>Fungi</taxon>
        <taxon>Dikarya</taxon>
        <taxon>Ascomycota</taxon>
        <taxon>Pezizomycotina</taxon>
        <taxon>Sordariomycetes</taxon>
        <taxon>Sordariomycetidae</taxon>
        <taxon>Sordariales</taxon>
        <taxon>Schizotheciaceae</taxon>
        <taxon>Echria</taxon>
    </lineage>
</organism>
<evidence type="ECO:0000256" key="2">
    <source>
        <dbReference type="ARBA" id="ARBA00023043"/>
    </source>
</evidence>
<evidence type="ECO:0000256" key="3">
    <source>
        <dbReference type="PROSITE-ProRule" id="PRU00023"/>
    </source>
</evidence>
<feature type="repeat" description="ANK" evidence="3">
    <location>
        <begin position="863"/>
        <end position="895"/>
    </location>
</feature>
<sequence>MESDIEHARCLLQAQRSLPDGKAARVHLPFSARDDKSFSYQEVNAVLANVLDSDGPLNLVRALLSFGADINFSKRRSHGALSKLNLRQGRTHRSDLLLRATVRCRAETVRLLASHADQENLDSVLHTAIVRGDLDVLQALLDYGANPVGLHEDFQNVIFDDRVDLVRALLSGHRLPCLSCRSAGLRLAVKNQSLEIAALLLERWADVNHDNAAALVKAVEISRPDIVATLLSGPVRPSPRTLDIGLSKALAMEKDTPAGRDVIEMCLSLGASGPGTNRLLTEGVVDAVKRGQILLLDTVLRLRRLPEESEALAIQQAIRSEQLEALRKILDFGPSRAALTAGVLQAMEVYSSKLRYEIIIHLLRAGATRECNAEALIRAVHLVTTPGDKMRRDQELDRRLFSLLLDEGKADVDYRQGEAVQLAVQAVRADLVEEIVMKRPSPDSLGAALPWAMSVSDGEAKRTLVGMLLVNPVCEVAAGRALVDAFRDGTDNLDFVEMLLTRASVNYNNGEVFIYAVRKFDPKAFALLLDQDASYKALFTAVMEALRAPIEPRLAIFKQLLRRLSPDHLNTSLKHVVLQSSKDLALVEMLLEAGAEARHQDGVCIKYAACNLDLDLIRLLTQHSGIHEPIFTQAFSGVIGRGRQWIAFEHIEIVQLLIHHGASGNVIDKAVIEVVDHVASKNALTNLGNTLLNILFTAGATVNSEEGKAVCLAAEKGDPFLFVHLLKHDATAATASLALSAGIVAKHDEKLLLQLIKIFSSRQVSKTDIAEFLPGTHNPILLCLKSYPESVALVEALIKAGCDLHGTIPFHIYADNGTSDGSQEPEAISILMSTFLQDYRISPAVFRALIRLGADISYTTPKTQTTALMLAAMAGRRSITRILLESGAKSSSRDVYGRSALYFASRSGDANLVALLLKTRPSPNDGALHEASRRFHTQVMRLLLKAGHDPNYRSPRHGGRTALGELALNAVVPADTTAMEEALDILTTAGASPLLKVDGKTTVFLALDNQQNEHMTQVLLQKVLRSTIHSHENTYQQGIYHYSPTAYVAKGILLGPHSDALIQMLRVNGVEDRFYASPGEQQPPDAVGLPDEIRE</sequence>
<feature type="non-terminal residue" evidence="5">
    <location>
        <position position="1095"/>
    </location>
</feature>
<comment type="caution">
    <text evidence="5">The sequence shown here is derived from an EMBL/GenBank/DDBJ whole genome shotgun (WGS) entry which is preliminary data.</text>
</comment>
<dbReference type="Gene3D" id="1.25.40.20">
    <property type="entry name" value="Ankyrin repeat-containing domain"/>
    <property type="match status" value="5"/>
</dbReference>